<keyword evidence="4" id="KW-1185">Reference proteome</keyword>
<dbReference type="InterPro" id="IPR016047">
    <property type="entry name" value="M23ase_b-sheet_dom"/>
</dbReference>
<evidence type="ECO:0000313" key="3">
    <source>
        <dbReference type="EMBL" id="MBP0482662.1"/>
    </source>
</evidence>
<accession>A0A940MPP8</accession>
<feature type="domain" description="M23ase beta-sheet core" evidence="2">
    <location>
        <begin position="60"/>
        <end position="173"/>
    </location>
</feature>
<proteinExistence type="predicted"/>
<keyword evidence="1" id="KW-0732">Signal</keyword>
<dbReference type="EMBL" id="JAGISH010000004">
    <property type="protein sequence ID" value="MBP0482662.1"/>
    <property type="molecule type" value="Genomic_DNA"/>
</dbReference>
<reference evidence="3" key="1">
    <citation type="submission" date="2021-03" db="EMBL/GenBank/DDBJ databases">
        <title>Sagittula salina sp. nov. strain M10.9X isolated from the marine waste.</title>
        <authorList>
            <person name="Satari L."/>
            <person name="Molina-Menor E."/>
            <person name="Vidal-Verdu A."/>
            <person name="Pascual J."/>
            <person name="Pereto J."/>
            <person name="Porcar M."/>
        </authorList>
    </citation>
    <scope>NUCLEOTIDE SEQUENCE</scope>
    <source>
        <strain evidence="3">M10.9X</strain>
    </source>
</reference>
<dbReference type="SUPFAM" id="SSF51261">
    <property type="entry name" value="Duplicated hybrid motif"/>
    <property type="match status" value="1"/>
</dbReference>
<dbReference type="Pfam" id="PF01551">
    <property type="entry name" value="Peptidase_M23"/>
    <property type="match status" value="1"/>
</dbReference>
<evidence type="ECO:0000313" key="4">
    <source>
        <dbReference type="Proteomes" id="UP000675940"/>
    </source>
</evidence>
<protein>
    <submittedName>
        <fullName evidence="3">M23 family metallopeptidase</fullName>
    </submittedName>
</protein>
<evidence type="ECO:0000256" key="1">
    <source>
        <dbReference type="SAM" id="SignalP"/>
    </source>
</evidence>
<feature type="chain" id="PRO_5037705185" evidence="1">
    <location>
        <begin position="16"/>
        <end position="314"/>
    </location>
</feature>
<dbReference type="PANTHER" id="PTHR21666:SF270">
    <property type="entry name" value="MUREIN HYDROLASE ACTIVATOR ENVC"/>
    <property type="match status" value="1"/>
</dbReference>
<comment type="caution">
    <text evidence="3">The sequence shown here is derived from an EMBL/GenBank/DDBJ whole genome shotgun (WGS) entry which is preliminary data.</text>
</comment>
<gene>
    <name evidence="3" type="ORF">J5474_09190</name>
</gene>
<dbReference type="Proteomes" id="UP000675940">
    <property type="component" value="Unassembled WGS sequence"/>
</dbReference>
<dbReference type="GO" id="GO:0004222">
    <property type="term" value="F:metalloendopeptidase activity"/>
    <property type="evidence" value="ECO:0007669"/>
    <property type="project" value="TreeGrafter"/>
</dbReference>
<sequence length="314" mass="32970">MRLMPFLLLAAPAFADPPSLSLPLDCEIGTTCFIEDYFDHAPDPGVQRDFACGFNSRDGHRGTDIAVLGFDAVGRAPVLAAAPGTVLRTRDGMADDRLMRGVTKENACGNAVLLDHGDGWQTLYCHMARDSVAVRPGETLSRGALLGTVGLSGQTTHPHLHLSLTRNGAAVDPFRPEATGTCGPPGGPTLWQSPPPYTPTQMVTAGFSDRVPGLDAIADGSARLPIGAPDQPLVVYTLIGQAEHGDLLILSASGPDGAILDRSMIVKAPQRAVSRAFGRRAPPGGWPSGDYTGEATLTRAGKVIAHRFAHVSMP</sequence>
<dbReference type="CDD" id="cd12797">
    <property type="entry name" value="M23_peptidase"/>
    <property type="match status" value="1"/>
</dbReference>
<feature type="signal peptide" evidence="1">
    <location>
        <begin position="1"/>
        <end position="15"/>
    </location>
</feature>
<dbReference type="InterPro" id="IPR050570">
    <property type="entry name" value="Cell_wall_metabolism_enzyme"/>
</dbReference>
<dbReference type="AlphaFoldDB" id="A0A940MPP8"/>
<organism evidence="3 4">
    <name type="scientific">Sagittula salina</name>
    <dbReference type="NCBI Taxonomy" id="2820268"/>
    <lineage>
        <taxon>Bacteria</taxon>
        <taxon>Pseudomonadati</taxon>
        <taxon>Pseudomonadota</taxon>
        <taxon>Alphaproteobacteria</taxon>
        <taxon>Rhodobacterales</taxon>
        <taxon>Roseobacteraceae</taxon>
        <taxon>Sagittula</taxon>
    </lineage>
</organism>
<dbReference type="InterPro" id="IPR011055">
    <property type="entry name" value="Dup_hybrid_motif"/>
</dbReference>
<dbReference type="Gene3D" id="2.70.70.10">
    <property type="entry name" value="Glucose Permease (Domain IIA)"/>
    <property type="match status" value="1"/>
</dbReference>
<dbReference type="PANTHER" id="PTHR21666">
    <property type="entry name" value="PEPTIDASE-RELATED"/>
    <property type="match status" value="1"/>
</dbReference>
<evidence type="ECO:0000259" key="2">
    <source>
        <dbReference type="Pfam" id="PF01551"/>
    </source>
</evidence>
<name>A0A940MPP8_9RHOB</name>